<evidence type="ECO:0000313" key="3">
    <source>
        <dbReference type="Proteomes" id="UP000651050"/>
    </source>
</evidence>
<gene>
    <name evidence="2" type="ORF">I5803_02700</name>
</gene>
<dbReference type="Proteomes" id="UP000651050">
    <property type="component" value="Unassembled WGS sequence"/>
</dbReference>
<organism evidence="2 3">
    <name type="scientific">Caenimonas aquaedulcis</name>
    <dbReference type="NCBI Taxonomy" id="2793270"/>
    <lineage>
        <taxon>Bacteria</taxon>
        <taxon>Pseudomonadati</taxon>
        <taxon>Pseudomonadota</taxon>
        <taxon>Betaproteobacteria</taxon>
        <taxon>Burkholderiales</taxon>
        <taxon>Comamonadaceae</taxon>
        <taxon>Caenimonas</taxon>
    </lineage>
</organism>
<dbReference type="RefSeq" id="WP_196984879.1">
    <property type="nucleotide sequence ID" value="NZ_JADWYS010000001.1"/>
</dbReference>
<reference evidence="2" key="1">
    <citation type="submission" date="2020-11" db="EMBL/GenBank/DDBJ databases">
        <title>Bacterial whole genome sequence for Caenimonas sp. DR4.4.</title>
        <authorList>
            <person name="Le V."/>
            <person name="Ko S.-R."/>
            <person name="Ahn C.-Y."/>
            <person name="Oh H.-M."/>
        </authorList>
    </citation>
    <scope>NUCLEOTIDE SEQUENCE</scope>
    <source>
        <strain evidence="2">DR4.4</strain>
    </source>
</reference>
<protein>
    <recommendedName>
        <fullName evidence="4">Transmembrane protein</fullName>
    </recommendedName>
</protein>
<comment type="caution">
    <text evidence="2">The sequence shown here is derived from an EMBL/GenBank/DDBJ whole genome shotgun (WGS) entry which is preliminary data.</text>
</comment>
<keyword evidence="1" id="KW-0472">Membrane</keyword>
<feature type="transmembrane region" description="Helical" evidence="1">
    <location>
        <begin position="86"/>
        <end position="107"/>
    </location>
</feature>
<evidence type="ECO:0008006" key="4">
    <source>
        <dbReference type="Google" id="ProtNLM"/>
    </source>
</evidence>
<keyword evidence="3" id="KW-1185">Reference proteome</keyword>
<evidence type="ECO:0000313" key="2">
    <source>
        <dbReference type="EMBL" id="MBG9386923.1"/>
    </source>
</evidence>
<keyword evidence="1" id="KW-0812">Transmembrane</keyword>
<dbReference type="AlphaFoldDB" id="A0A931H1P4"/>
<proteinExistence type="predicted"/>
<dbReference type="EMBL" id="JADWYS010000001">
    <property type="protein sequence ID" value="MBG9386923.1"/>
    <property type="molecule type" value="Genomic_DNA"/>
</dbReference>
<accession>A0A931H1P4</accession>
<name>A0A931H1P4_9BURK</name>
<keyword evidence="1" id="KW-1133">Transmembrane helix</keyword>
<feature type="transmembrane region" description="Helical" evidence="1">
    <location>
        <begin position="55"/>
        <end position="79"/>
    </location>
</feature>
<evidence type="ECO:0000256" key="1">
    <source>
        <dbReference type="SAM" id="Phobius"/>
    </source>
</evidence>
<sequence length="167" mass="19262">MEKIRAFLRHTLTALLALVLIFEEWGWEQLAALLAHLAKLPLWGRVERWIQSLPPWGALATFFVPAAALLPIKLLALFFIGRGHAFMGLVVLLAAKVLGTAILARLFTLTQPTLMRLPWFARWYPRWKAWKDGVMDQVRRSPMWLTVGRWKALAKARWAELRRGMKP</sequence>